<organism evidence="2 3">
    <name type="scientific">Pandoraea horticolens</name>
    <dbReference type="NCBI Taxonomy" id="2508298"/>
    <lineage>
        <taxon>Bacteria</taxon>
        <taxon>Pseudomonadati</taxon>
        <taxon>Pseudomonadota</taxon>
        <taxon>Betaproteobacteria</taxon>
        <taxon>Burkholderiales</taxon>
        <taxon>Burkholderiaceae</taxon>
        <taxon>Pandoraea</taxon>
    </lineage>
</organism>
<sequence>MNPSRTQNAKPVDTPTSDTLDTDAADPRNNPPAPKPMK</sequence>
<dbReference type="Proteomes" id="UP000343317">
    <property type="component" value="Unassembled WGS sequence"/>
</dbReference>
<evidence type="ECO:0000313" key="3">
    <source>
        <dbReference type="Proteomes" id="UP000343317"/>
    </source>
</evidence>
<reference evidence="2 3" key="1">
    <citation type="submission" date="2019-08" db="EMBL/GenBank/DDBJ databases">
        <authorList>
            <person name="Peeters C."/>
        </authorList>
    </citation>
    <scope>NUCLEOTIDE SEQUENCE [LARGE SCALE GENOMIC DNA]</scope>
    <source>
        <strain evidence="2 3">LMG 31112</strain>
    </source>
</reference>
<evidence type="ECO:0000256" key="1">
    <source>
        <dbReference type="SAM" id="MobiDB-lite"/>
    </source>
</evidence>
<proteinExistence type="predicted"/>
<name>A0A5E4WRW7_9BURK</name>
<gene>
    <name evidence="2" type="ORF">PHO31112_03434</name>
</gene>
<protein>
    <submittedName>
        <fullName evidence="2">Uncharacterized protein</fullName>
    </submittedName>
</protein>
<dbReference type="EMBL" id="CABPSM010000010">
    <property type="protein sequence ID" value="VVE26983.1"/>
    <property type="molecule type" value="Genomic_DNA"/>
</dbReference>
<evidence type="ECO:0000313" key="2">
    <source>
        <dbReference type="EMBL" id="VVE26983.1"/>
    </source>
</evidence>
<dbReference type="AlphaFoldDB" id="A0A5E4WRW7"/>
<keyword evidence="3" id="KW-1185">Reference proteome</keyword>
<accession>A0A5E4WRW7</accession>
<feature type="compositionally biased region" description="Polar residues" evidence="1">
    <location>
        <begin position="1"/>
        <end position="19"/>
    </location>
</feature>
<feature type="compositionally biased region" description="Pro residues" evidence="1">
    <location>
        <begin position="29"/>
        <end position="38"/>
    </location>
</feature>
<feature type="region of interest" description="Disordered" evidence="1">
    <location>
        <begin position="1"/>
        <end position="38"/>
    </location>
</feature>